<keyword evidence="5" id="KW-1133">Transmembrane helix</keyword>
<evidence type="ECO:0000256" key="3">
    <source>
        <dbReference type="ARBA" id="ARBA00022553"/>
    </source>
</evidence>
<evidence type="ECO:0000256" key="4">
    <source>
        <dbReference type="SAM" id="Coils"/>
    </source>
</evidence>
<dbReference type="SMART" id="SM00387">
    <property type="entry name" value="HATPase_c"/>
    <property type="match status" value="1"/>
</dbReference>
<dbReference type="SUPFAM" id="SSF55874">
    <property type="entry name" value="ATPase domain of HSP90 chaperone/DNA topoisomerase II/histidine kinase"/>
    <property type="match status" value="1"/>
</dbReference>
<dbReference type="EC" id="2.7.13.3" evidence="2"/>
<evidence type="ECO:0000256" key="1">
    <source>
        <dbReference type="ARBA" id="ARBA00000085"/>
    </source>
</evidence>
<dbReference type="PRINTS" id="PR00344">
    <property type="entry name" value="BCTRLSENSOR"/>
</dbReference>
<protein>
    <recommendedName>
        <fullName evidence="2">histidine kinase</fullName>
        <ecNumber evidence="2">2.7.13.3</ecNumber>
    </recommendedName>
</protein>
<dbReference type="SMART" id="SM00388">
    <property type="entry name" value="HisKA"/>
    <property type="match status" value="1"/>
</dbReference>
<evidence type="ECO:0000259" key="6">
    <source>
        <dbReference type="PROSITE" id="PS50109"/>
    </source>
</evidence>
<dbReference type="InterPro" id="IPR003594">
    <property type="entry name" value="HATPase_dom"/>
</dbReference>
<feature type="coiled-coil region" evidence="4">
    <location>
        <begin position="151"/>
        <end position="185"/>
    </location>
</feature>
<dbReference type="InterPro" id="IPR005467">
    <property type="entry name" value="His_kinase_dom"/>
</dbReference>
<feature type="transmembrane region" description="Helical" evidence="5">
    <location>
        <begin position="126"/>
        <end position="145"/>
    </location>
</feature>
<dbReference type="EMBL" id="WQKZ01000008">
    <property type="protein sequence ID" value="MVN79018.1"/>
    <property type="molecule type" value="Genomic_DNA"/>
</dbReference>
<evidence type="ECO:0000313" key="8">
    <source>
        <dbReference type="Proteomes" id="UP000441336"/>
    </source>
</evidence>
<dbReference type="InterPro" id="IPR004358">
    <property type="entry name" value="Sig_transdc_His_kin-like_C"/>
</dbReference>
<dbReference type="PANTHER" id="PTHR43065:SF42">
    <property type="entry name" value="TWO-COMPONENT SENSOR PPRA"/>
    <property type="match status" value="1"/>
</dbReference>
<evidence type="ECO:0000313" key="7">
    <source>
        <dbReference type="EMBL" id="MVN79018.1"/>
    </source>
</evidence>
<comment type="catalytic activity">
    <reaction evidence="1">
        <text>ATP + protein L-histidine = ADP + protein N-phospho-L-histidine.</text>
        <dbReference type="EC" id="2.7.13.3"/>
    </reaction>
</comment>
<dbReference type="Gene3D" id="1.10.287.130">
    <property type="match status" value="1"/>
</dbReference>
<proteinExistence type="predicted"/>
<dbReference type="GO" id="GO:0000155">
    <property type="term" value="F:phosphorelay sensor kinase activity"/>
    <property type="evidence" value="ECO:0007669"/>
    <property type="project" value="InterPro"/>
</dbReference>
<dbReference type="InterPro" id="IPR036097">
    <property type="entry name" value="HisK_dim/P_sf"/>
</dbReference>
<evidence type="ECO:0000256" key="2">
    <source>
        <dbReference type="ARBA" id="ARBA00012438"/>
    </source>
</evidence>
<gene>
    <name evidence="7" type="ORF">GO988_22025</name>
</gene>
<comment type="caution">
    <text evidence="7">The sequence shown here is derived from an EMBL/GenBank/DDBJ whole genome shotgun (WGS) entry which is preliminary data.</text>
</comment>
<dbReference type="Pfam" id="PF00512">
    <property type="entry name" value="HisKA"/>
    <property type="match status" value="1"/>
</dbReference>
<keyword evidence="5" id="KW-0812">Transmembrane</keyword>
<dbReference type="Proteomes" id="UP000441336">
    <property type="component" value="Unassembled WGS sequence"/>
</dbReference>
<accession>A0A7K1TKS2</accession>
<dbReference type="SUPFAM" id="SSF47384">
    <property type="entry name" value="Homodimeric domain of signal transducing histidine kinase"/>
    <property type="match status" value="1"/>
</dbReference>
<dbReference type="InterPro" id="IPR003661">
    <property type="entry name" value="HisK_dim/P_dom"/>
</dbReference>
<dbReference type="Pfam" id="PF02518">
    <property type="entry name" value="HATPase_c"/>
    <property type="match status" value="1"/>
</dbReference>
<evidence type="ECO:0000256" key="5">
    <source>
        <dbReference type="SAM" id="Phobius"/>
    </source>
</evidence>
<name>A0A7K1TKS2_9BACT</name>
<keyword evidence="5" id="KW-0472">Membrane</keyword>
<keyword evidence="8" id="KW-1185">Reference proteome</keyword>
<dbReference type="AlphaFoldDB" id="A0A7K1TKS2"/>
<dbReference type="PANTHER" id="PTHR43065">
    <property type="entry name" value="SENSOR HISTIDINE KINASE"/>
    <property type="match status" value="1"/>
</dbReference>
<feature type="domain" description="Histidine kinase" evidence="6">
    <location>
        <begin position="194"/>
        <end position="435"/>
    </location>
</feature>
<sequence>MPAPGSAAFQQYLRAQLAPIDKWLDTLLTAKSSSPQLTRRLVVSRQLRDRSQALSKAAARQGDYAKALLYFRQYTAYKDSLTAVATANRIANLAYRQNLLKKEAQIQRLTQARALSEQTASRQRQLVLALAGWLVLLVGLALVLIRSNRAKHQANQQLSEQKEAVQQALTDLKTAQTQLVQAEKMASLGELTAGIAHEIQNPLNFVNNFSEVSTELLAELAEEAARSTRDPELERELLTDVQQNLQKISQHGQRASSIVRGMLAHARTNPGQKQPTNLNALAEEAVQLAYHGSRAKDGAFEARLTTQLDPALPPVPVVPQEVSRVLLNVLSNAFYAVRQKQLSAGPGYQPEVQVRTQQAGKQVEIKIRDNGNGVPDAIKQKVFNPFFTTKPSGEGTGLGLSLSYDIITKGHGGTFTLASEEGQFTELTLTLPVGG</sequence>
<dbReference type="PROSITE" id="PS50109">
    <property type="entry name" value="HIS_KIN"/>
    <property type="match status" value="1"/>
</dbReference>
<keyword evidence="3" id="KW-0597">Phosphoprotein</keyword>
<organism evidence="7 8">
    <name type="scientific">Hymenobacter ginkgonis</name>
    <dbReference type="NCBI Taxonomy" id="2682976"/>
    <lineage>
        <taxon>Bacteria</taxon>
        <taxon>Pseudomonadati</taxon>
        <taxon>Bacteroidota</taxon>
        <taxon>Cytophagia</taxon>
        <taxon>Cytophagales</taxon>
        <taxon>Hymenobacteraceae</taxon>
        <taxon>Hymenobacter</taxon>
    </lineage>
</organism>
<reference evidence="7 8" key="1">
    <citation type="submission" date="2019-12" db="EMBL/GenBank/DDBJ databases">
        <title>Hymenobacter sp. HMF4947 Genome sequencing and assembly.</title>
        <authorList>
            <person name="Kang H."/>
            <person name="Cha I."/>
            <person name="Kim H."/>
            <person name="Joh K."/>
        </authorList>
    </citation>
    <scope>NUCLEOTIDE SEQUENCE [LARGE SCALE GENOMIC DNA]</scope>
    <source>
        <strain evidence="7 8">HMF4947</strain>
    </source>
</reference>
<keyword evidence="4" id="KW-0175">Coiled coil</keyword>
<dbReference type="Gene3D" id="3.30.565.10">
    <property type="entry name" value="Histidine kinase-like ATPase, C-terminal domain"/>
    <property type="match status" value="1"/>
</dbReference>
<dbReference type="CDD" id="cd00082">
    <property type="entry name" value="HisKA"/>
    <property type="match status" value="1"/>
</dbReference>
<dbReference type="InterPro" id="IPR036890">
    <property type="entry name" value="HATPase_C_sf"/>
</dbReference>